<dbReference type="InterPro" id="IPR032740">
    <property type="entry name" value="GxDLY"/>
</dbReference>
<dbReference type="InterPro" id="IPR036514">
    <property type="entry name" value="SGNH_hydro_sf"/>
</dbReference>
<gene>
    <name evidence="3" type="ORF">DQG23_27865</name>
</gene>
<evidence type="ECO:0000259" key="1">
    <source>
        <dbReference type="Pfam" id="PF14606"/>
    </source>
</evidence>
<dbReference type="AlphaFoldDB" id="A0A329M921"/>
<evidence type="ECO:0000313" key="4">
    <source>
        <dbReference type="Proteomes" id="UP000250369"/>
    </source>
</evidence>
<evidence type="ECO:0000259" key="2">
    <source>
        <dbReference type="Pfam" id="PF14607"/>
    </source>
</evidence>
<dbReference type="Pfam" id="PF14607">
    <property type="entry name" value="GxDLY"/>
    <property type="match status" value="1"/>
</dbReference>
<protein>
    <recommendedName>
        <fullName evidence="5">SGNH hydrolase-type esterase domain-containing protein</fullName>
    </recommendedName>
</protein>
<dbReference type="EMBL" id="QMFB01000020">
    <property type="protein sequence ID" value="RAV16659.1"/>
    <property type="molecule type" value="Genomic_DNA"/>
</dbReference>
<dbReference type="Proteomes" id="UP000250369">
    <property type="component" value="Unassembled WGS sequence"/>
</dbReference>
<dbReference type="OrthoDB" id="5624617at2"/>
<feature type="domain" description="SGNH hydrolase-type esterase N-terminal" evidence="2">
    <location>
        <begin position="2"/>
        <end position="148"/>
    </location>
</feature>
<name>A0A329M921_9BACL</name>
<dbReference type="Pfam" id="PF14606">
    <property type="entry name" value="Lipase_GDSL_3"/>
    <property type="match status" value="1"/>
</dbReference>
<dbReference type="RefSeq" id="WP_113034319.1">
    <property type="nucleotide sequence ID" value="NZ_QMFB01000020.1"/>
</dbReference>
<accession>A0A329M921</accession>
<sequence>MITWIPVTKERFTISGLPWLHEHESRFIRFPQRAQASIPENVWLLSQMPSGGRIRFTSDTTSLQIRAAHHHAPQMIDMPPLGHSGMDLYAGEPGQMKYWGTSVPQMTGQPYEYMFFKDIASKDREFTLYLPAYNDLVTLEIGIDRKAKLGQPSPYAANAPVVFYGSSITQGACASRPGNGYVSMISRILHIDIVNMGFNGSGRGELSVCKLLSEINSACYVLDYHVNLPSAAQLADVYAPFYRKLRETKTDTPIVMISPLCFSSERYDSGKAELYGNMRRTIRGVYEEAVCSGDSNVYFADGSELIGLDEEGLYVDGLHPNDRGFAQIADRLAPVLKQNLFQS</sequence>
<dbReference type="Gene3D" id="2.60.120.260">
    <property type="entry name" value="Galactose-binding domain-like"/>
    <property type="match status" value="1"/>
</dbReference>
<feature type="domain" description="SGNH hydrolase-type esterase" evidence="1">
    <location>
        <begin position="160"/>
        <end position="337"/>
    </location>
</feature>
<dbReference type="InterPro" id="IPR013830">
    <property type="entry name" value="SGNH_hydro"/>
</dbReference>
<dbReference type="SUPFAM" id="SSF52266">
    <property type="entry name" value="SGNH hydrolase"/>
    <property type="match status" value="1"/>
</dbReference>
<organism evidence="3 4">
    <name type="scientific">Paenibacillus contaminans</name>
    <dbReference type="NCBI Taxonomy" id="450362"/>
    <lineage>
        <taxon>Bacteria</taxon>
        <taxon>Bacillati</taxon>
        <taxon>Bacillota</taxon>
        <taxon>Bacilli</taxon>
        <taxon>Bacillales</taxon>
        <taxon>Paenibacillaceae</taxon>
        <taxon>Paenibacillus</taxon>
    </lineage>
</organism>
<keyword evidence="4" id="KW-1185">Reference proteome</keyword>
<evidence type="ECO:0008006" key="5">
    <source>
        <dbReference type="Google" id="ProtNLM"/>
    </source>
</evidence>
<evidence type="ECO:0000313" key="3">
    <source>
        <dbReference type="EMBL" id="RAV16659.1"/>
    </source>
</evidence>
<comment type="caution">
    <text evidence="3">The sequence shown here is derived from an EMBL/GenBank/DDBJ whole genome shotgun (WGS) entry which is preliminary data.</text>
</comment>
<proteinExistence type="predicted"/>
<dbReference type="Gene3D" id="3.40.50.1110">
    <property type="entry name" value="SGNH hydrolase"/>
    <property type="match status" value="1"/>
</dbReference>
<reference evidence="3 4" key="1">
    <citation type="journal article" date="2009" name="Int. J. Syst. Evol. Microbiol.">
        <title>Paenibacillus contaminans sp. nov., isolated from a contaminated laboratory plate.</title>
        <authorList>
            <person name="Chou J.H."/>
            <person name="Lee J.H."/>
            <person name="Lin M.C."/>
            <person name="Chang P.S."/>
            <person name="Arun A.B."/>
            <person name="Young C.C."/>
            <person name="Chen W.M."/>
        </authorList>
    </citation>
    <scope>NUCLEOTIDE SEQUENCE [LARGE SCALE GENOMIC DNA]</scope>
    <source>
        <strain evidence="3 4">CKOBP-6</strain>
    </source>
</reference>